<dbReference type="Proteomes" id="UP000035009">
    <property type="component" value="Unassembled WGS sequence"/>
</dbReference>
<dbReference type="InterPro" id="IPR013783">
    <property type="entry name" value="Ig-like_fold"/>
</dbReference>
<dbReference type="GO" id="GO:0005975">
    <property type="term" value="P:carbohydrate metabolic process"/>
    <property type="evidence" value="ECO:0007669"/>
    <property type="project" value="UniProtKB-ARBA"/>
</dbReference>
<evidence type="ECO:0000313" key="2">
    <source>
        <dbReference type="Proteomes" id="UP000035009"/>
    </source>
</evidence>
<accession>M3UP34</accession>
<gene>
    <name evidence="1" type="ORF">GM1_061_00100</name>
</gene>
<dbReference type="STRING" id="410332.SAMN04488550_0930"/>
<dbReference type="Gene3D" id="2.60.40.10">
    <property type="entry name" value="Immunoglobulins"/>
    <property type="match status" value="1"/>
</dbReference>
<dbReference type="EMBL" id="BAOP01000061">
    <property type="protein sequence ID" value="GAC82040.1"/>
    <property type="molecule type" value="Genomic_DNA"/>
</dbReference>
<name>M3UP34_GORML</name>
<comment type="caution">
    <text evidence="1">The sequence shown here is derived from an EMBL/GenBank/DDBJ whole genome shotgun (WGS) entry which is preliminary data.</text>
</comment>
<keyword evidence="2" id="KW-1185">Reference proteome</keyword>
<evidence type="ECO:0000313" key="1">
    <source>
        <dbReference type="EMBL" id="GAC82040.1"/>
    </source>
</evidence>
<dbReference type="AlphaFoldDB" id="M3UP34"/>
<dbReference type="eggNOG" id="COG0515">
    <property type="taxonomic scope" value="Bacteria"/>
</dbReference>
<sequence length="257" mass="26723">MRRHFAVIGASAAVALVVALLVVRFVIGGGGSVDAPTGVSVSANGVVVKIAWTGVDGSDSYEVVRDGSAVVYSGSDTAVSDKTATEGKHNYVVRAISDGVTSAPSSSGDVTVGPNWGDYAPLVALFPQLLPQTPDTTGWNDISCSWLLSGFDDEMGPADQGSGKVYARARMACAGQSTMLALAWLVSKDATDSVFAAASRKPGAQAIRWRFGTGYLDERNGVAYLRPDTVENVWLAVGAQGAKKDQILALANQLPLE</sequence>
<organism evidence="1 2">
    <name type="scientific">Gordonia malaquae NBRC 108250</name>
    <dbReference type="NCBI Taxonomy" id="1223542"/>
    <lineage>
        <taxon>Bacteria</taxon>
        <taxon>Bacillati</taxon>
        <taxon>Actinomycetota</taxon>
        <taxon>Actinomycetes</taxon>
        <taxon>Mycobacteriales</taxon>
        <taxon>Gordoniaceae</taxon>
        <taxon>Gordonia</taxon>
    </lineage>
</organism>
<proteinExistence type="predicted"/>
<reference evidence="1 2" key="1">
    <citation type="submission" date="2013-02" db="EMBL/GenBank/DDBJ databases">
        <title>Whole genome shotgun sequence of Gordonia malaquae NBRC 108250.</title>
        <authorList>
            <person name="Yoshida I."/>
            <person name="Hosoyama A."/>
            <person name="Tsuchikane K."/>
            <person name="Ando Y."/>
            <person name="Baba S."/>
            <person name="Ohji S."/>
            <person name="Hamada M."/>
            <person name="Tamura T."/>
            <person name="Yamazoe A."/>
            <person name="Yamazaki S."/>
            <person name="Fujita N."/>
        </authorList>
    </citation>
    <scope>NUCLEOTIDE SEQUENCE [LARGE SCALE GENOMIC DNA]</scope>
    <source>
        <strain evidence="1 2">NBRC 108250</strain>
    </source>
</reference>
<protein>
    <submittedName>
        <fullName evidence="1">Uncharacterized protein</fullName>
    </submittedName>
</protein>